<proteinExistence type="predicted"/>
<dbReference type="InterPro" id="IPR051450">
    <property type="entry name" value="Gfo/Idh/MocA_Oxidoreductases"/>
</dbReference>
<dbReference type="InterPro" id="IPR036291">
    <property type="entry name" value="NAD(P)-bd_dom_sf"/>
</dbReference>
<dbReference type="InterPro" id="IPR000683">
    <property type="entry name" value="Gfo/Idh/MocA-like_OxRdtase_N"/>
</dbReference>
<dbReference type="InterPro" id="IPR055170">
    <property type="entry name" value="GFO_IDH_MocA-like_dom"/>
</dbReference>
<dbReference type="RefSeq" id="WP_146682312.1">
    <property type="nucleotide sequence ID" value="NZ_CP019646.1"/>
</dbReference>
<dbReference type="Proteomes" id="UP000188181">
    <property type="component" value="Chromosome"/>
</dbReference>
<gene>
    <name evidence="3" type="primary">ycjS_2</name>
    <name evidence="3" type="ORF">SMSP2_00354</name>
</gene>
<dbReference type="AlphaFoldDB" id="A0A1Q2MCI7"/>
<dbReference type="GO" id="GO:0000166">
    <property type="term" value="F:nucleotide binding"/>
    <property type="evidence" value="ECO:0007669"/>
    <property type="project" value="InterPro"/>
</dbReference>
<sequence length="338" mass="37367">MLKAGIVGFGFMGQMHYRCLRNLEGVQVAAVCDSNPDIDKIAGSVKGNIEGNQGAVDFSEFELFQDFDTMLEKADLDIISITLPTYLHKAFTVKALEHGINVFCEKPMALDVDECSEMISAARKSGKELMVGHCIRFWPEYVKAKEIIDSGKYGKVISAVFQRLGSPPNWGDSWFKNEKQSGGMALDLHIHDTDYIQYLFGLPKSVLSSSAANSNGLMTYISTRYEYEDGKLVIADGSWAMTASFGFQMSFNIAMETAVLVFDCTRDPALRLCPADGEAYSPEVAEGDGYSRELKYFIDKVNGKPTEDIITDEQSARSVQIIKAELESAKTANKVIIK</sequence>
<evidence type="ECO:0000259" key="2">
    <source>
        <dbReference type="Pfam" id="PF22725"/>
    </source>
</evidence>
<dbReference type="SUPFAM" id="SSF55347">
    <property type="entry name" value="Glyceraldehyde-3-phosphate dehydrogenase-like, C-terminal domain"/>
    <property type="match status" value="1"/>
</dbReference>
<dbReference type="Pfam" id="PF01408">
    <property type="entry name" value="GFO_IDH_MocA"/>
    <property type="match status" value="1"/>
</dbReference>
<dbReference type="SUPFAM" id="SSF51735">
    <property type="entry name" value="NAD(P)-binding Rossmann-fold domains"/>
    <property type="match status" value="1"/>
</dbReference>
<organism evidence="3 4">
    <name type="scientific">Limihaloglobus sulfuriphilus</name>
    <dbReference type="NCBI Taxonomy" id="1851148"/>
    <lineage>
        <taxon>Bacteria</taxon>
        <taxon>Pseudomonadati</taxon>
        <taxon>Planctomycetota</taxon>
        <taxon>Phycisphaerae</taxon>
        <taxon>Sedimentisphaerales</taxon>
        <taxon>Sedimentisphaeraceae</taxon>
        <taxon>Limihaloglobus</taxon>
    </lineage>
</organism>
<dbReference type="PANTHER" id="PTHR43377:SF1">
    <property type="entry name" value="BILIVERDIN REDUCTASE A"/>
    <property type="match status" value="1"/>
</dbReference>
<reference evidence="4" key="1">
    <citation type="submission" date="2017-02" db="EMBL/GenBank/DDBJ databases">
        <title>Comparative genomics and description of representatives of a novel lineage of planctomycetes thriving in anoxic sediments.</title>
        <authorList>
            <person name="Spring S."/>
            <person name="Bunk B."/>
            <person name="Sproer C."/>
        </authorList>
    </citation>
    <scope>NUCLEOTIDE SEQUENCE [LARGE SCALE GENOMIC DNA]</scope>
    <source>
        <strain evidence="4">SM-Chi-D1</strain>
    </source>
</reference>
<evidence type="ECO:0000259" key="1">
    <source>
        <dbReference type="Pfam" id="PF01408"/>
    </source>
</evidence>
<name>A0A1Q2MCI7_9BACT</name>
<dbReference type="Gene3D" id="3.30.360.10">
    <property type="entry name" value="Dihydrodipicolinate Reductase, domain 2"/>
    <property type="match status" value="1"/>
</dbReference>
<dbReference type="GO" id="GO:0016491">
    <property type="term" value="F:oxidoreductase activity"/>
    <property type="evidence" value="ECO:0007669"/>
    <property type="project" value="UniProtKB-KW"/>
</dbReference>
<evidence type="ECO:0000313" key="4">
    <source>
        <dbReference type="Proteomes" id="UP000188181"/>
    </source>
</evidence>
<keyword evidence="4" id="KW-1185">Reference proteome</keyword>
<keyword evidence="3" id="KW-0560">Oxidoreductase</keyword>
<dbReference type="EC" id="1.-.-.-" evidence="3"/>
<dbReference type="OrthoDB" id="9783105at2"/>
<evidence type="ECO:0000313" key="3">
    <source>
        <dbReference type="EMBL" id="AQQ70017.1"/>
    </source>
</evidence>
<accession>A0A1Q2MCI7</accession>
<dbReference type="STRING" id="1851148.SMSP2_00354"/>
<dbReference type="KEGG" id="pbas:SMSP2_00354"/>
<dbReference type="Pfam" id="PF22725">
    <property type="entry name" value="GFO_IDH_MocA_C3"/>
    <property type="match status" value="1"/>
</dbReference>
<dbReference type="EMBL" id="CP019646">
    <property type="protein sequence ID" value="AQQ70017.1"/>
    <property type="molecule type" value="Genomic_DNA"/>
</dbReference>
<feature type="domain" description="Gfo/Idh/MocA-like oxidoreductase N-terminal" evidence="1">
    <location>
        <begin position="3"/>
        <end position="133"/>
    </location>
</feature>
<dbReference type="PANTHER" id="PTHR43377">
    <property type="entry name" value="BILIVERDIN REDUCTASE A"/>
    <property type="match status" value="1"/>
</dbReference>
<protein>
    <submittedName>
        <fullName evidence="3">Putative oxidoreductase YcjS</fullName>
        <ecNumber evidence="3">1.-.-.-</ecNumber>
    </submittedName>
</protein>
<dbReference type="Gene3D" id="3.40.50.720">
    <property type="entry name" value="NAD(P)-binding Rossmann-like Domain"/>
    <property type="match status" value="1"/>
</dbReference>
<feature type="domain" description="GFO/IDH/MocA-like oxidoreductase" evidence="2">
    <location>
        <begin position="141"/>
        <end position="256"/>
    </location>
</feature>